<feature type="domain" description="HTH araC/xylS-type" evidence="4">
    <location>
        <begin position="185"/>
        <end position="295"/>
    </location>
</feature>
<dbReference type="RefSeq" id="WP_079472981.1">
    <property type="nucleotide sequence ID" value="NZ_FUZZ01000005.1"/>
</dbReference>
<protein>
    <submittedName>
        <fullName evidence="5">AraC-type DNA-binding protein</fullName>
    </submittedName>
</protein>
<dbReference type="PROSITE" id="PS01124">
    <property type="entry name" value="HTH_ARAC_FAMILY_2"/>
    <property type="match status" value="1"/>
</dbReference>
<keyword evidence="2 5" id="KW-0238">DNA-binding</keyword>
<accession>A0A1T5PAU9</accession>
<dbReference type="AlphaFoldDB" id="A0A1T5PAU9"/>
<evidence type="ECO:0000259" key="4">
    <source>
        <dbReference type="PROSITE" id="PS01124"/>
    </source>
</evidence>
<evidence type="ECO:0000256" key="1">
    <source>
        <dbReference type="ARBA" id="ARBA00023015"/>
    </source>
</evidence>
<dbReference type="GO" id="GO:0003700">
    <property type="term" value="F:DNA-binding transcription factor activity"/>
    <property type="evidence" value="ECO:0007669"/>
    <property type="project" value="InterPro"/>
</dbReference>
<evidence type="ECO:0000313" key="5">
    <source>
        <dbReference type="EMBL" id="SKD09841.1"/>
    </source>
</evidence>
<dbReference type="SUPFAM" id="SSF51215">
    <property type="entry name" value="Regulatory protein AraC"/>
    <property type="match status" value="1"/>
</dbReference>
<proteinExistence type="predicted"/>
<name>A0A1T5PAU9_9BACT</name>
<dbReference type="Pfam" id="PF12833">
    <property type="entry name" value="HTH_18"/>
    <property type="match status" value="1"/>
</dbReference>
<dbReference type="InterPro" id="IPR009057">
    <property type="entry name" value="Homeodomain-like_sf"/>
</dbReference>
<keyword evidence="3" id="KW-0804">Transcription</keyword>
<evidence type="ECO:0000313" key="6">
    <source>
        <dbReference type="Proteomes" id="UP000190166"/>
    </source>
</evidence>
<dbReference type="InterPro" id="IPR037923">
    <property type="entry name" value="HTH-like"/>
</dbReference>
<dbReference type="PANTHER" id="PTHR43280:SF32">
    <property type="entry name" value="TRANSCRIPTIONAL REGULATORY PROTEIN"/>
    <property type="match status" value="1"/>
</dbReference>
<dbReference type="GO" id="GO:0043565">
    <property type="term" value="F:sequence-specific DNA binding"/>
    <property type="evidence" value="ECO:0007669"/>
    <property type="project" value="InterPro"/>
</dbReference>
<reference evidence="5 6" key="1">
    <citation type="submission" date="2017-02" db="EMBL/GenBank/DDBJ databases">
        <authorList>
            <person name="Peterson S.W."/>
        </authorList>
    </citation>
    <scope>NUCLEOTIDE SEQUENCE [LARGE SCALE GENOMIC DNA]</scope>
    <source>
        <strain evidence="5 6">DSM 18108</strain>
    </source>
</reference>
<dbReference type="Proteomes" id="UP000190166">
    <property type="component" value="Unassembled WGS sequence"/>
</dbReference>
<dbReference type="SMART" id="SM00342">
    <property type="entry name" value="HTH_ARAC"/>
    <property type="match status" value="1"/>
</dbReference>
<evidence type="ECO:0000256" key="3">
    <source>
        <dbReference type="ARBA" id="ARBA00023163"/>
    </source>
</evidence>
<sequence>MKAKESVTSFFELHGKEYPSGQFSVNRLEEFGCSTTNLPSNRRDFYKISLIVEGGGILSYSDKSIRIEGACLSFMNPMIPYSWEPTTNLQTGYFCLFQESFIDAHLKNGSLAQSPLFKTGGNHIFFPDKEKVDFLRQIFENMLREMNSGYANKQELQKSYVQIIMHEALKMQPPETYYQAGNASQRISELFIELLERQFPIDPPHQVIRLKNANEYAEHLSVHTNHLNRALKETTGKTTTEWISEKITAEAKALLLHSNCDIAEIGYCLGFEHASNFNIFFKKQAGQTPNQFRKATVSIS</sequence>
<dbReference type="STRING" id="393003.SAMN05660461_5734"/>
<dbReference type="EMBL" id="FUZZ01000005">
    <property type="protein sequence ID" value="SKD09841.1"/>
    <property type="molecule type" value="Genomic_DNA"/>
</dbReference>
<organism evidence="5 6">
    <name type="scientific">Chitinophaga ginsengisegetis</name>
    <dbReference type="NCBI Taxonomy" id="393003"/>
    <lineage>
        <taxon>Bacteria</taxon>
        <taxon>Pseudomonadati</taxon>
        <taxon>Bacteroidota</taxon>
        <taxon>Chitinophagia</taxon>
        <taxon>Chitinophagales</taxon>
        <taxon>Chitinophagaceae</taxon>
        <taxon>Chitinophaga</taxon>
    </lineage>
</organism>
<keyword evidence="1" id="KW-0805">Transcription regulation</keyword>
<dbReference type="PANTHER" id="PTHR43280">
    <property type="entry name" value="ARAC-FAMILY TRANSCRIPTIONAL REGULATOR"/>
    <property type="match status" value="1"/>
</dbReference>
<evidence type="ECO:0000256" key="2">
    <source>
        <dbReference type="ARBA" id="ARBA00023125"/>
    </source>
</evidence>
<gene>
    <name evidence="5" type="ORF">SAMN05660461_5734</name>
</gene>
<dbReference type="Pfam" id="PF02311">
    <property type="entry name" value="AraC_binding"/>
    <property type="match status" value="1"/>
</dbReference>
<dbReference type="Gene3D" id="1.10.10.60">
    <property type="entry name" value="Homeodomain-like"/>
    <property type="match status" value="1"/>
</dbReference>
<keyword evidence="6" id="KW-1185">Reference proteome</keyword>
<dbReference type="InterPro" id="IPR018060">
    <property type="entry name" value="HTH_AraC"/>
</dbReference>
<dbReference type="InterPro" id="IPR003313">
    <property type="entry name" value="AraC-bd"/>
</dbReference>
<dbReference type="SUPFAM" id="SSF46689">
    <property type="entry name" value="Homeodomain-like"/>
    <property type="match status" value="1"/>
</dbReference>